<keyword evidence="9" id="KW-1185">Reference proteome</keyword>
<dbReference type="GO" id="GO:0005634">
    <property type="term" value="C:nucleus"/>
    <property type="evidence" value="ECO:0007669"/>
    <property type="project" value="UniProtKB-SubCell"/>
</dbReference>
<dbReference type="PANTHER" id="PTHR15641">
    <property type="entry name" value="ELONGATOR COMPLEX PROTEIN 5"/>
    <property type="match status" value="1"/>
</dbReference>
<evidence type="ECO:0000256" key="7">
    <source>
        <dbReference type="ARBA" id="ARBA00022694"/>
    </source>
</evidence>
<evidence type="ECO:0000256" key="8">
    <source>
        <dbReference type="ARBA" id="ARBA00023242"/>
    </source>
</evidence>
<accession>A0A915A5Q7</accession>
<evidence type="ECO:0000256" key="3">
    <source>
        <dbReference type="ARBA" id="ARBA00005043"/>
    </source>
</evidence>
<keyword evidence="8" id="KW-0539">Nucleus</keyword>
<evidence type="ECO:0000256" key="6">
    <source>
        <dbReference type="ARBA" id="ARBA00022490"/>
    </source>
</evidence>
<comment type="subcellular location">
    <subcellularLocation>
        <location evidence="2">Cytoplasm</location>
    </subcellularLocation>
    <subcellularLocation>
        <location evidence="1">Nucleus</location>
    </subcellularLocation>
</comment>
<sequence length="293" mass="32859">IYDRRPERVSHSMETLKIEGLIIIKDAVGCSGERLWVNLLDKALHTFTQVRLLLMATWADTLERRYACVSKEGVSLQNVDRIDALLRILKRSEDDEKGRTAFFIDSANVPLMWCSSPDRLARMLKKLAGRGAAVARIHEEGLSNDVWQLLSVVADVTLCLRVSSDRTAICKSTFYTKNGKRITKVESFKVDDQCRVSCSPYMEEKAVILPEKAKADSLEEMVLPFDIGLQLSESELEAKRNVKLPYMAAQTQEGLVGISASGRKKVRAGGRIIYTPDEADDFDESDPDDDLDV</sequence>
<evidence type="ECO:0000256" key="1">
    <source>
        <dbReference type="ARBA" id="ARBA00004123"/>
    </source>
</evidence>
<dbReference type="PANTHER" id="PTHR15641:SF1">
    <property type="entry name" value="ELONGATOR COMPLEX PROTEIN 5"/>
    <property type="match status" value="1"/>
</dbReference>
<name>A0A915A5Q7_PARUN</name>
<dbReference type="InterPro" id="IPR019519">
    <property type="entry name" value="Elp5"/>
</dbReference>
<dbReference type="WBParaSite" id="PgR001X_g264_t02">
    <property type="protein sequence ID" value="PgR001X_g264_t02"/>
    <property type="gene ID" value="PgR001X_g264"/>
</dbReference>
<dbReference type="GO" id="GO:0000049">
    <property type="term" value="F:tRNA binding"/>
    <property type="evidence" value="ECO:0007669"/>
    <property type="project" value="TreeGrafter"/>
</dbReference>
<dbReference type="Pfam" id="PF10483">
    <property type="entry name" value="Elong_Iki1"/>
    <property type="match status" value="1"/>
</dbReference>
<evidence type="ECO:0000256" key="2">
    <source>
        <dbReference type="ARBA" id="ARBA00004496"/>
    </source>
</evidence>
<comment type="pathway">
    <text evidence="3">tRNA modification; 5-methoxycarbonylmethyl-2-thiouridine-tRNA biosynthesis.</text>
</comment>
<dbReference type="GO" id="GO:0005829">
    <property type="term" value="C:cytosol"/>
    <property type="evidence" value="ECO:0007669"/>
    <property type="project" value="TreeGrafter"/>
</dbReference>
<keyword evidence="6" id="KW-0963">Cytoplasm</keyword>
<dbReference type="GO" id="GO:0002098">
    <property type="term" value="P:tRNA wobble uridine modification"/>
    <property type="evidence" value="ECO:0007669"/>
    <property type="project" value="InterPro"/>
</dbReference>
<dbReference type="AlphaFoldDB" id="A0A915A5Q7"/>
<dbReference type="GO" id="GO:0033588">
    <property type="term" value="C:elongator holoenzyme complex"/>
    <property type="evidence" value="ECO:0007669"/>
    <property type="project" value="InterPro"/>
</dbReference>
<dbReference type="Proteomes" id="UP000887569">
    <property type="component" value="Unplaced"/>
</dbReference>
<comment type="similarity">
    <text evidence="4">Belongs to the ELP5 family.</text>
</comment>
<organism evidence="9 10">
    <name type="scientific">Parascaris univalens</name>
    <name type="common">Nematode worm</name>
    <dbReference type="NCBI Taxonomy" id="6257"/>
    <lineage>
        <taxon>Eukaryota</taxon>
        <taxon>Metazoa</taxon>
        <taxon>Ecdysozoa</taxon>
        <taxon>Nematoda</taxon>
        <taxon>Chromadorea</taxon>
        <taxon>Rhabditida</taxon>
        <taxon>Spirurina</taxon>
        <taxon>Ascaridomorpha</taxon>
        <taxon>Ascaridoidea</taxon>
        <taxon>Ascarididae</taxon>
        <taxon>Parascaris</taxon>
    </lineage>
</organism>
<evidence type="ECO:0000256" key="5">
    <source>
        <dbReference type="ARBA" id="ARBA00020264"/>
    </source>
</evidence>
<evidence type="ECO:0000256" key="4">
    <source>
        <dbReference type="ARBA" id="ARBA00009567"/>
    </source>
</evidence>
<evidence type="ECO:0000313" key="10">
    <source>
        <dbReference type="WBParaSite" id="PgR001X_g264_t02"/>
    </source>
</evidence>
<reference evidence="10" key="1">
    <citation type="submission" date="2022-11" db="UniProtKB">
        <authorList>
            <consortium name="WormBaseParasite"/>
        </authorList>
    </citation>
    <scope>IDENTIFICATION</scope>
</reference>
<keyword evidence="7" id="KW-0819">tRNA processing</keyword>
<proteinExistence type="inferred from homology"/>
<evidence type="ECO:0000313" key="9">
    <source>
        <dbReference type="Proteomes" id="UP000887569"/>
    </source>
</evidence>
<protein>
    <recommendedName>
        <fullName evidence="5">Elongator complex protein 5</fullName>
    </recommendedName>
</protein>